<reference evidence="1 2" key="1">
    <citation type="submission" date="2023-07" db="EMBL/GenBank/DDBJ databases">
        <title>Alkalimonas sp., MEB108 novel, alkaliphilic bacterium isolated from Lonar Lake, India.</title>
        <authorList>
            <person name="Joshi A."/>
            <person name="Thite S."/>
        </authorList>
    </citation>
    <scope>NUCLEOTIDE SEQUENCE [LARGE SCALE GENOMIC DNA]</scope>
    <source>
        <strain evidence="1 2">MEB108</strain>
    </source>
</reference>
<evidence type="ECO:0000313" key="1">
    <source>
        <dbReference type="EMBL" id="MEE2002648.1"/>
    </source>
</evidence>
<gene>
    <name evidence="1" type="ORF">QWY20_14405</name>
</gene>
<protein>
    <submittedName>
        <fullName evidence="1">Uncharacterized protein</fullName>
    </submittedName>
</protein>
<dbReference type="RefSeq" id="WP_330129705.1">
    <property type="nucleotide sequence ID" value="NZ_JAUHLI010000014.1"/>
</dbReference>
<dbReference type="Proteomes" id="UP001336314">
    <property type="component" value="Unassembled WGS sequence"/>
</dbReference>
<evidence type="ECO:0000313" key="2">
    <source>
        <dbReference type="Proteomes" id="UP001336314"/>
    </source>
</evidence>
<proteinExistence type="predicted"/>
<comment type="caution">
    <text evidence="1">The sequence shown here is derived from an EMBL/GenBank/DDBJ whole genome shotgun (WGS) entry which is preliminary data.</text>
</comment>
<accession>A0ABU7J7Y8</accession>
<organism evidence="1 2">
    <name type="scientific">Alkalimonas cellulosilytica</name>
    <dbReference type="NCBI Taxonomy" id="3058395"/>
    <lineage>
        <taxon>Bacteria</taxon>
        <taxon>Pseudomonadati</taxon>
        <taxon>Pseudomonadota</taxon>
        <taxon>Gammaproteobacteria</taxon>
        <taxon>Alkalimonas</taxon>
    </lineage>
</organism>
<dbReference type="EMBL" id="JAUHLI010000014">
    <property type="protein sequence ID" value="MEE2002648.1"/>
    <property type="molecule type" value="Genomic_DNA"/>
</dbReference>
<name>A0ABU7J7Y8_9GAMM</name>
<keyword evidence="2" id="KW-1185">Reference proteome</keyword>
<sequence>MTDDYSNAYSASELHQHSMLTTGMTAAMNVAAAGWQKMIKVDRCEVKNICLAVCLT</sequence>